<proteinExistence type="predicted"/>
<name>F5Y347_RAMTT</name>
<dbReference type="GO" id="GO:0016020">
    <property type="term" value="C:membrane"/>
    <property type="evidence" value="ECO:0007669"/>
    <property type="project" value="UniProtKB-SubCell"/>
</dbReference>
<dbReference type="CDD" id="cd13963">
    <property type="entry name" value="PT_UbiA_2"/>
    <property type="match status" value="1"/>
</dbReference>
<dbReference type="EMBL" id="CP000245">
    <property type="protein sequence ID" value="AEG94927.1"/>
    <property type="molecule type" value="Genomic_DNA"/>
</dbReference>
<dbReference type="Proteomes" id="UP000008385">
    <property type="component" value="Chromosome"/>
</dbReference>
<dbReference type="OrthoDB" id="9803632at2"/>
<feature type="transmembrane region" description="Helical" evidence="6">
    <location>
        <begin position="54"/>
        <end position="75"/>
    </location>
</feature>
<protein>
    <submittedName>
        <fullName evidence="7">Candidate membrane protein</fullName>
    </submittedName>
</protein>
<dbReference type="PATRIC" id="fig|365046.3.peg.3910"/>
<feature type="transmembrane region" description="Helical" evidence="6">
    <location>
        <begin position="30"/>
        <end position="47"/>
    </location>
</feature>
<dbReference type="Gene3D" id="1.10.357.140">
    <property type="entry name" value="UbiA prenyltransferase"/>
    <property type="match status" value="1"/>
</dbReference>
<keyword evidence="3 6" id="KW-0812">Transmembrane</keyword>
<keyword evidence="4 6" id="KW-1133">Transmembrane helix</keyword>
<keyword evidence="8" id="KW-1185">Reference proteome</keyword>
<dbReference type="eggNOG" id="COG0382">
    <property type="taxonomic scope" value="Bacteria"/>
</dbReference>
<accession>F5Y347</accession>
<dbReference type="GO" id="GO:0016765">
    <property type="term" value="F:transferase activity, transferring alkyl or aryl (other than methyl) groups"/>
    <property type="evidence" value="ECO:0007669"/>
    <property type="project" value="InterPro"/>
</dbReference>
<organism evidence="7 8">
    <name type="scientific">Ramlibacter tataouinensis (strain ATCC BAA-407 / DSM 14655 / LMG 21543 / TTB310)</name>
    <dbReference type="NCBI Taxonomy" id="365046"/>
    <lineage>
        <taxon>Bacteria</taxon>
        <taxon>Pseudomonadati</taxon>
        <taxon>Pseudomonadota</taxon>
        <taxon>Betaproteobacteria</taxon>
        <taxon>Burkholderiales</taxon>
        <taxon>Comamonadaceae</taxon>
        <taxon>Ramlibacter</taxon>
    </lineage>
</organism>
<dbReference type="HOGENOM" id="CLU_905315_0_0_4"/>
<dbReference type="KEGG" id="rta:Rta_38100"/>
<evidence type="ECO:0000256" key="3">
    <source>
        <dbReference type="ARBA" id="ARBA00022692"/>
    </source>
</evidence>
<dbReference type="STRING" id="365046.Rta_38100"/>
<dbReference type="AlphaFoldDB" id="F5Y347"/>
<evidence type="ECO:0000256" key="5">
    <source>
        <dbReference type="ARBA" id="ARBA00023136"/>
    </source>
</evidence>
<feature type="transmembrane region" description="Helical" evidence="6">
    <location>
        <begin position="231"/>
        <end position="251"/>
    </location>
</feature>
<keyword evidence="5 6" id="KW-0472">Membrane</keyword>
<dbReference type="Pfam" id="PF01040">
    <property type="entry name" value="UbiA"/>
    <property type="match status" value="1"/>
</dbReference>
<dbReference type="InterPro" id="IPR044878">
    <property type="entry name" value="UbiA_sf"/>
</dbReference>
<feature type="transmembrane region" description="Helical" evidence="6">
    <location>
        <begin position="294"/>
        <end position="313"/>
    </location>
</feature>
<dbReference type="RefSeq" id="WP_013903155.1">
    <property type="nucleotide sequence ID" value="NC_015677.1"/>
</dbReference>
<dbReference type="InterPro" id="IPR000537">
    <property type="entry name" value="UbiA_prenyltransferase"/>
</dbReference>
<evidence type="ECO:0000256" key="6">
    <source>
        <dbReference type="SAM" id="Phobius"/>
    </source>
</evidence>
<feature type="transmembrane region" description="Helical" evidence="6">
    <location>
        <begin position="108"/>
        <end position="141"/>
    </location>
</feature>
<evidence type="ECO:0000313" key="8">
    <source>
        <dbReference type="Proteomes" id="UP000008385"/>
    </source>
</evidence>
<reference evidence="8" key="1">
    <citation type="submission" date="2006-01" db="EMBL/GenBank/DDBJ databases">
        <title>Genome of the cyst-dividing bacterium Ramlibacter tataouinensis.</title>
        <authorList>
            <person name="Barakat M."/>
            <person name="Ortet P."/>
            <person name="De Luca G."/>
            <person name="Jourlin-Castelli C."/>
            <person name="Ansaldi M."/>
            <person name="Py B."/>
            <person name="Fichant G."/>
            <person name="Coutinho P."/>
            <person name="Voulhoux R."/>
            <person name="Bastien O."/>
            <person name="Roy S."/>
            <person name="Marechal E."/>
            <person name="Henrissat B."/>
            <person name="Quentin Y."/>
            <person name="Noirot P."/>
            <person name="Filloux A."/>
            <person name="Mejean V."/>
            <person name="DuBow M."/>
            <person name="Barras F."/>
            <person name="Heulin T."/>
        </authorList>
    </citation>
    <scope>NUCLEOTIDE SEQUENCE [LARGE SCALE GENOMIC DNA]</scope>
    <source>
        <strain evidence="8">ATCC BAA-407 / DSM 14655 / LMG 21543 / TTB310</strain>
    </source>
</reference>
<reference evidence="7 8" key="2">
    <citation type="journal article" date="2011" name="PLoS ONE">
        <title>The Cyst-Dividing Bacterium Ramlibacter tataouinensis TTB310 Genome Reveals a Well-Stocked Toolbox for Adaptation to a Desert Environment.</title>
        <authorList>
            <person name="De Luca G."/>
            <person name="Barakat M."/>
            <person name="Ortet P."/>
            <person name="Fochesato S."/>
            <person name="Jourlin-Castelli C."/>
            <person name="Ansaldi M."/>
            <person name="Py B."/>
            <person name="Fichant G."/>
            <person name="Coutinho P.M."/>
            <person name="Voulhoux R."/>
            <person name="Bastien O."/>
            <person name="Marechal E."/>
            <person name="Henrissat B."/>
            <person name="Quentin Y."/>
            <person name="Noirot P."/>
            <person name="Filloux A."/>
            <person name="Mejean V."/>
            <person name="Dubow M.S."/>
            <person name="Barras F."/>
            <person name="Barbe V."/>
            <person name="Weissenbach J."/>
            <person name="Mihalcescu I."/>
            <person name="Vermeglio A."/>
            <person name="Achouak W."/>
            <person name="Heulin T."/>
        </authorList>
    </citation>
    <scope>NUCLEOTIDE SEQUENCE [LARGE SCALE GENOMIC DNA]</scope>
    <source>
        <strain evidence="8">ATCC BAA-407 / DSM 14655 / LMG 21543 / TTB310</strain>
    </source>
</reference>
<evidence type="ECO:0000256" key="2">
    <source>
        <dbReference type="ARBA" id="ARBA00022475"/>
    </source>
</evidence>
<evidence type="ECO:0000256" key="4">
    <source>
        <dbReference type="ARBA" id="ARBA00022989"/>
    </source>
</evidence>
<evidence type="ECO:0000313" key="7">
    <source>
        <dbReference type="EMBL" id="AEG94927.1"/>
    </source>
</evidence>
<gene>
    <name evidence="7" type="ordered locus">Rta_38100</name>
</gene>
<comment type="subcellular location">
    <subcellularLocation>
        <location evidence="1">Membrane</location>
        <topology evidence="1">Multi-pass membrane protein</topology>
    </subcellularLocation>
</comment>
<evidence type="ECO:0000256" key="1">
    <source>
        <dbReference type="ARBA" id="ARBA00004141"/>
    </source>
</evidence>
<feature type="transmembrane region" description="Helical" evidence="6">
    <location>
        <begin position="257"/>
        <end position="274"/>
    </location>
</feature>
<keyword evidence="2" id="KW-1003">Cell membrane</keyword>
<sequence>MSSAIPSSTAAPDTRARFSDYLKMARLDHMTKHVFILPGLVLAWVLRDPSLEGVWLNILLGFGSAVLIASANYIINEWLDREFDAFHPDKSKRPAVNMEMSALPVYGGYAFCSLAGIALGWLVGPVFFVTTLLFWLSGVIYNVRPIRSKDKAYLDVLSESLNNPIRLMLGWGMIEHGSVAPASLLLAYWMGGAFLMGAKRLSEYREIAAGPGVGVLHRYRRSFQHYTEERLTISVFVYALLALLLIGFFLVKYRIEYLIACPLIIAMFAHYLGLSMRSGSVAQKPEKLFREKRLMVISGATVVALVVLSFVNIPALQGFTEPHYITVTENRR</sequence>